<evidence type="ECO:0000256" key="9">
    <source>
        <dbReference type="ARBA" id="ARBA00023303"/>
    </source>
</evidence>
<dbReference type="RefSeq" id="WP_007414021.1">
    <property type="nucleotide sequence ID" value="NZ_ABOX02000007.1"/>
</dbReference>
<evidence type="ECO:0000256" key="2">
    <source>
        <dbReference type="ARBA" id="ARBA00022448"/>
    </source>
</evidence>
<dbReference type="Gene3D" id="1.10.3080.10">
    <property type="entry name" value="Clc chloride channel"/>
    <property type="match status" value="1"/>
</dbReference>
<dbReference type="CDD" id="cd02205">
    <property type="entry name" value="CBS_pair_SF"/>
    <property type="match status" value="1"/>
</dbReference>
<dbReference type="InterPro" id="IPR050368">
    <property type="entry name" value="ClC-type_chloride_channel"/>
</dbReference>
<dbReference type="Pfam" id="PF00654">
    <property type="entry name" value="Voltage_CLC"/>
    <property type="match status" value="1"/>
</dbReference>
<keyword evidence="8" id="KW-0868">Chloride</keyword>
<keyword evidence="10" id="KW-0129">CBS domain</keyword>
<feature type="transmembrane region" description="Helical" evidence="11">
    <location>
        <begin position="39"/>
        <end position="63"/>
    </location>
</feature>
<keyword evidence="6 11" id="KW-0472">Membrane</keyword>
<dbReference type="Pfam" id="PF00571">
    <property type="entry name" value="CBS"/>
    <property type="match status" value="2"/>
</dbReference>
<dbReference type="Gene3D" id="3.10.580.10">
    <property type="entry name" value="CBS-domain"/>
    <property type="match status" value="1"/>
</dbReference>
<dbReference type="AlphaFoldDB" id="B9XDX3"/>
<keyword evidence="2" id="KW-0813">Transport</keyword>
<dbReference type="SUPFAM" id="SSF54631">
    <property type="entry name" value="CBS-domain pair"/>
    <property type="match status" value="1"/>
</dbReference>
<dbReference type="OrthoDB" id="9812438at2"/>
<feature type="transmembrane region" description="Helical" evidence="11">
    <location>
        <begin position="426"/>
        <end position="445"/>
    </location>
</feature>
<accession>B9XDX3</accession>
<evidence type="ECO:0000313" key="14">
    <source>
        <dbReference type="Proteomes" id="UP000003688"/>
    </source>
</evidence>
<evidence type="ECO:0000259" key="12">
    <source>
        <dbReference type="PROSITE" id="PS51371"/>
    </source>
</evidence>
<feature type="domain" description="CBS" evidence="12">
    <location>
        <begin position="545"/>
        <end position="603"/>
    </location>
</feature>
<evidence type="ECO:0000256" key="11">
    <source>
        <dbReference type="SAM" id="Phobius"/>
    </source>
</evidence>
<name>B9XDX3_PEDPL</name>
<keyword evidence="14" id="KW-1185">Reference proteome</keyword>
<keyword evidence="5" id="KW-0406">Ion transport</keyword>
<evidence type="ECO:0000256" key="4">
    <source>
        <dbReference type="ARBA" id="ARBA00022989"/>
    </source>
</evidence>
<dbReference type="PRINTS" id="PR00762">
    <property type="entry name" value="CLCHANNEL"/>
</dbReference>
<evidence type="ECO:0000256" key="5">
    <source>
        <dbReference type="ARBA" id="ARBA00023065"/>
    </source>
</evidence>
<dbReference type="InterPro" id="IPR000644">
    <property type="entry name" value="CBS_dom"/>
</dbReference>
<dbReference type="InterPro" id="IPR014743">
    <property type="entry name" value="Cl-channel_core"/>
</dbReference>
<dbReference type="InterPro" id="IPR001807">
    <property type="entry name" value="ClC"/>
</dbReference>
<comment type="subcellular location">
    <subcellularLocation>
        <location evidence="1">Membrane</location>
        <topology evidence="1">Multi-pass membrane protein</topology>
    </subcellularLocation>
</comment>
<evidence type="ECO:0000256" key="7">
    <source>
        <dbReference type="ARBA" id="ARBA00023173"/>
    </source>
</evidence>
<feature type="domain" description="CBS" evidence="12">
    <location>
        <begin position="480"/>
        <end position="536"/>
    </location>
</feature>
<feature type="transmembrane region" description="Helical" evidence="11">
    <location>
        <begin position="335"/>
        <end position="355"/>
    </location>
</feature>
<proteinExistence type="predicted"/>
<evidence type="ECO:0000256" key="3">
    <source>
        <dbReference type="ARBA" id="ARBA00022692"/>
    </source>
</evidence>
<dbReference type="NCBIfam" id="NF002505">
    <property type="entry name" value="PRK01862.1"/>
    <property type="match status" value="1"/>
</dbReference>
<sequence length="614" mass="66115">MQLSLDTLRQLSSTIHALLRRHWQRALQIREKFRFSEEAFHLVLAGGVGVIGGFVNLVFHYGIDISQQLFLHRSGDIVAVAEKVPPLERLVISTVGALLAGVVLYWGLRLVGKQGSSNILEVVVASDGRLPFRTTIVKAISSLLSIGSGASIGREGAITNLAATFASKWGQLCRWQPYRLRLLVACGAASGISAAYNAPIAGAVFAALIVLGNFSMNLFAPLVFSSVVASMVSRSFFGLKPWYEVTQFDFKSLTQLPWFLLLGIVTGVMGAVFLKMLAWSEEIFKRVPAPVYVRLALGGFFAGCLAMAFPQVWGNGYGITNRILHEQFLNESSPLIFLIGLFLAKLLATLATVGSGAVGGVFTPTLFLGAGLGYIFGAGLHDAGQGMVLPTSVFTLVGMGSMLAATTRSPLLAMIMVFEVSLNYSLMPPLMLACVVSTLMARRLYPDSIYTEPLRKKGLLVNRENLRSGSATEQTVGDLMRAPVPPLRETATLQEIADRFLTSSNNFLPVVDSKYQLIGIVALQDLKEYLNAGAEMGAVIAYDVMRPAPSCVTPDQLLLDTLPIMLSSEQRNVPVVNSLSENRLVGAIVRAEVLGLLSEAIAARGQSKGPSELT</sequence>
<keyword evidence="7" id="KW-0869">Chloride channel</keyword>
<dbReference type="InterPro" id="IPR046342">
    <property type="entry name" value="CBS_dom_sf"/>
</dbReference>
<comment type="caution">
    <text evidence="13">The sequence shown here is derived from an EMBL/GenBank/DDBJ whole genome shotgun (WGS) entry which is preliminary data.</text>
</comment>
<gene>
    <name evidence="13" type="ORF">Cflav_PD4527</name>
</gene>
<feature type="transmembrane region" description="Helical" evidence="11">
    <location>
        <begin position="387"/>
        <end position="406"/>
    </location>
</feature>
<dbReference type="PANTHER" id="PTHR43427">
    <property type="entry name" value="CHLORIDE CHANNEL PROTEIN CLC-E"/>
    <property type="match status" value="1"/>
</dbReference>
<dbReference type="GO" id="GO:0034707">
    <property type="term" value="C:chloride channel complex"/>
    <property type="evidence" value="ECO:0007669"/>
    <property type="project" value="UniProtKB-KW"/>
</dbReference>
<evidence type="ECO:0000256" key="1">
    <source>
        <dbReference type="ARBA" id="ARBA00004141"/>
    </source>
</evidence>
<keyword evidence="4 11" id="KW-1133">Transmembrane helix</keyword>
<dbReference type="SMART" id="SM00116">
    <property type="entry name" value="CBS"/>
    <property type="match status" value="2"/>
</dbReference>
<evidence type="ECO:0000256" key="6">
    <source>
        <dbReference type="ARBA" id="ARBA00023136"/>
    </source>
</evidence>
<feature type="transmembrane region" description="Helical" evidence="11">
    <location>
        <begin position="258"/>
        <end position="279"/>
    </location>
</feature>
<dbReference type="PROSITE" id="PS51371">
    <property type="entry name" value="CBS"/>
    <property type="match status" value="2"/>
</dbReference>
<reference evidence="13 14" key="1">
    <citation type="journal article" date="2011" name="J. Bacteriol.">
        <title>Genome sequence of 'Pedosphaera parvula' Ellin514, an aerobic Verrucomicrobial isolate from pasture soil.</title>
        <authorList>
            <person name="Kant R."/>
            <person name="van Passel M.W."/>
            <person name="Sangwan P."/>
            <person name="Palva A."/>
            <person name="Lucas S."/>
            <person name="Copeland A."/>
            <person name="Lapidus A."/>
            <person name="Glavina Del Rio T."/>
            <person name="Dalin E."/>
            <person name="Tice H."/>
            <person name="Bruce D."/>
            <person name="Goodwin L."/>
            <person name="Pitluck S."/>
            <person name="Chertkov O."/>
            <person name="Larimer F.W."/>
            <person name="Land M.L."/>
            <person name="Hauser L."/>
            <person name="Brettin T.S."/>
            <person name="Detter J.C."/>
            <person name="Han S."/>
            <person name="de Vos W.M."/>
            <person name="Janssen P.H."/>
            <person name="Smidt H."/>
        </authorList>
    </citation>
    <scope>NUCLEOTIDE SEQUENCE [LARGE SCALE GENOMIC DNA]</scope>
    <source>
        <strain evidence="13 14">Ellin514</strain>
    </source>
</reference>
<keyword evidence="9" id="KW-0407">Ion channel</keyword>
<dbReference type="EMBL" id="ABOX02000007">
    <property type="protein sequence ID" value="EEF61864.1"/>
    <property type="molecule type" value="Genomic_DNA"/>
</dbReference>
<keyword evidence="3 11" id="KW-0812">Transmembrane</keyword>
<dbReference type="GO" id="GO:0005254">
    <property type="term" value="F:chloride channel activity"/>
    <property type="evidence" value="ECO:0007669"/>
    <property type="project" value="UniProtKB-KW"/>
</dbReference>
<feature type="transmembrane region" description="Helical" evidence="11">
    <location>
        <begin position="90"/>
        <end position="108"/>
    </location>
</feature>
<dbReference type="PANTHER" id="PTHR43427:SF6">
    <property type="entry name" value="CHLORIDE CHANNEL PROTEIN CLC-E"/>
    <property type="match status" value="1"/>
</dbReference>
<protein>
    <submittedName>
        <fullName evidence="13">Chloride channel core</fullName>
    </submittedName>
</protein>
<feature type="transmembrane region" description="Helical" evidence="11">
    <location>
        <begin position="361"/>
        <end position="380"/>
    </location>
</feature>
<dbReference type="SUPFAM" id="SSF81340">
    <property type="entry name" value="Clc chloride channel"/>
    <property type="match status" value="1"/>
</dbReference>
<evidence type="ECO:0000256" key="10">
    <source>
        <dbReference type="PROSITE-ProRule" id="PRU00703"/>
    </source>
</evidence>
<evidence type="ECO:0000256" key="8">
    <source>
        <dbReference type="ARBA" id="ARBA00023214"/>
    </source>
</evidence>
<feature type="transmembrane region" description="Helical" evidence="11">
    <location>
        <begin position="291"/>
        <end position="314"/>
    </location>
</feature>
<evidence type="ECO:0000313" key="13">
    <source>
        <dbReference type="EMBL" id="EEF61864.1"/>
    </source>
</evidence>
<dbReference type="Proteomes" id="UP000003688">
    <property type="component" value="Unassembled WGS sequence"/>
</dbReference>
<organism evidence="13 14">
    <name type="scientific">Pedosphaera parvula (strain Ellin514)</name>
    <dbReference type="NCBI Taxonomy" id="320771"/>
    <lineage>
        <taxon>Bacteria</taxon>
        <taxon>Pseudomonadati</taxon>
        <taxon>Verrucomicrobiota</taxon>
        <taxon>Pedosphaerae</taxon>
        <taxon>Pedosphaerales</taxon>
        <taxon>Pedosphaeraceae</taxon>
        <taxon>Pedosphaera</taxon>
    </lineage>
</organism>
<dbReference type="STRING" id="320771.Cflav_PD4527"/>
<dbReference type="CDD" id="cd00400">
    <property type="entry name" value="Voltage_gated_ClC"/>
    <property type="match status" value="1"/>
</dbReference>